<dbReference type="GO" id="GO:0055052">
    <property type="term" value="C:ATP-binding cassette (ABC) transporter complex, substrate-binding subunit-containing"/>
    <property type="evidence" value="ECO:0007669"/>
    <property type="project" value="TreeGrafter"/>
</dbReference>
<dbReference type="GO" id="GO:0015768">
    <property type="term" value="P:maltose transport"/>
    <property type="evidence" value="ECO:0007669"/>
    <property type="project" value="TreeGrafter"/>
</dbReference>
<proteinExistence type="inferred from homology"/>
<keyword evidence="3" id="KW-0732">Signal</keyword>
<dbReference type="GO" id="GO:1901982">
    <property type="term" value="F:maltose binding"/>
    <property type="evidence" value="ECO:0007669"/>
    <property type="project" value="TreeGrafter"/>
</dbReference>
<evidence type="ECO:0000256" key="3">
    <source>
        <dbReference type="ARBA" id="ARBA00022729"/>
    </source>
</evidence>
<dbReference type="InterPro" id="IPR006059">
    <property type="entry name" value="SBP"/>
</dbReference>
<dbReference type="EMBL" id="CP048739">
    <property type="protein sequence ID" value="QIB74739.1"/>
    <property type="molecule type" value="Genomic_DNA"/>
</dbReference>
<dbReference type="GeneID" id="44079906"/>
<dbReference type="Pfam" id="PF01547">
    <property type="entry name" value="SBP_bac_1"/>
    <property type="match status" value="1"/>
</dbReference>
<accession>A0A6C0ULJ1</accession>
<dbReference type="Proteomes" id="UP000465846">
    <property type="component" value="Chromosome"/>
</dbReference>
<organism evidence="5 6">
    <name type="scientific">Halogeometricum borinquense</name>
    <dbReference type="NCBI Taxonomy" id="60847"/>
    <lineage>
        <taxon>Archaea</taxon>
        <taxon>Methanobacteriati</taxon>
        <taxon>Methanobacteriota</taxon>
        <taxon>Stenosarchaea group</taxon>
        <taxon>Halobacteria</taxon>
        <taxon>Halobacteriales</taxon>
        <taxon>Haloferacaceae</taxon>
        <taxon>Halogeometricum</taxon>
    </lineage>
</organism>
<feature type="compositionally biased region" description="Low complexity" evidence="4">
    <location>
        <begin position="38"/>
        <end position="56"/>
    </location>
</feature>
<dbReference type="AlphaFoldDB" id="A0A6C0ULJ1"/>
<feature type="region of interest" description="Disordered" evidence="4">
    <location>
        <begin position="29"/>
        <end position="67"/>
    </location>
</feature>
<dbReference type="PROSITE" id="PS51257">
    <property type="entry name" value="PROKAR_LIPOPROTEIN"/>
    <property type="match status" value="1"/>
</dbReference>
<dbReference type="SUPFAM" id="SSF53850">
    <property type="entry name" value="Periplasmic binding protein-like II"/>
    <property type="match status" value="1"/>
</dbReference>
<evidence type="ECO:0000313" key="6">
    <source>
        <dbReference type="Proteomes" id="UP000465846"/>
    </source>
</evidence>
<protein>
    <submittedName>
        <fullName evidence="5">Carbohydrate ABC transporter substrate-binding protein</fullName>
    </submittedName>
</protein>
<sequence length="459" mass="49664">MKDNNNERRFSRRTYLRLSGLAGAGMAGLAGCSGGGDQTTTTEETTESGEGTSGETAADTTTEQSGGNELELVHWWTAGGEKDALQALLDGFKEEYPDVELNNNPAPGGAGSALDTVIKNRVLNRNPPSTFQIWPGKALTQYVEGDVLQDIGDSVWSQEMRDAYRQGVQNLSQPAGNYVAVPINIHRLNNLFYNVSVLESAGVDPESLSDPGALNDALDTIASETDAVPMAHQIKSPWSSVQLWETIFLGYNGADTYNSAIVEGNIADHESAVKESLQTLKDYHEHFNEDAGSVSWDQANGKVVNGDAAFIHQGDWAAGQYKSASEFEYDSDWGMIPFPGTSGQYSVVTDSFVFPKNNPSPEATRKFLSYCGTVDAQKRFNPIKGSIPPRTDVPTDPFGPFLQSQIEDFKNSDAQPPTIAHGTAVTPDVHGDIDEAFASFNEQWNVEGAYDALVNAFPN</sequence>
<dbReference type="PANTHER" id="PTHR30061:SF50">
    <property type="entry name" value="MALTOSE_MALTODEXTRIN-BINDING PERIPLASMIC PROTEIN"/>
    <property type="match status" value="1"/>
</dbReference>
<gene>
    <name evidence="5" type="ORF">G3I44_10855</name>
</gene>
<evidence type="ECO:0000256" key="1">
    <source>
        <dbReference type="ARBA" id="ARBA00008520"/>
    </source>
</evidence>
<evidence type="ECO:0000313" key="5">
    <source>
        <dbReference type="EMBL" id="QIB74739.1"/>
    </source>
</evidence>
<reference evidence="5 6" key="1">
    <citation type="submission" date="2020-02" db="EMBL/GenBank/DDBJ databases">
        <title>Whole genome sequence of Halogeometricum borinquense strain wsp4.</title>
        <authorList>
            <person name="Verma D.K."/>
            <person name="Gopal K."/>
            <person name="Prasad E.S."/>
        </authorList>
    </citation>
    <scope>NUCLEOTIDE SEQUENCE [LARGE SCALE GENOMIC DNA]</scope>
    <source>
        <strain evidence="6">wsp4</strain>
    </source>
</reference>
<feature type="compositionally biased region" description="Polar residues" evidence="4">
    <location>
        <begin position="58"/>
        <end position="67"/>
    </location>
</feature>
<dbReference type="PANTHER" id="PTHR30061">
    <property type="entry name" value="MALTOSE-BINDING PERIPLASMIC PROTEIN"/>
    <property type="match status" value="1"/>
</dbReference>
<dbReference type="RefSeq" id="WP_163486629.1">
    <property type="nucleotide sequence ID" value="NZ_CP048739.1"/>
</dbReference>
<evidence type="ECO:0000256" key="2">
    <source>
        <dbReference type="ARBA" id="ARBA00022448"/>
    </source>
</evidence>
<dbReference type="Gene3D" id="3.40.190.10">
    <property type="entry name" value="Periplasmic binding protein-like II"/>
    <property type="match status" value="2"/>
</dbReference>
<name>A0A6C0ULJ1_9EURY</name>
<comment type="similarity">
    <text evidence="1">Belongs to the bacterial solute-binding protein 1 family.</text>
</comment>
<dbReference type="GO" id="GO:0042956">
    <property type="term" value="P:maltodextrin transmembrane transport"/>
    <property type="evidence" value="ECO:0007669"/>
    <property type="project" value="TreeGrafter"/>
</dbReference>
<keyword evidence="2" id="KW-0813">Transport</keyword>
<evidence type="ECO:0000256" key="4">
    <source>
        <dbReference type="SAM" id="MobiDB-lite"/>
    </source>
</evidence>